<feature type="signal peptide" evidence="7">
    <location>
        <begin position="1"/>
        <end position="28"/>
    </location>
</feature>
<gene>
    <name evidence="9" type="primary">LOC102699903</name>
</gene>
<dbReference type="SMART" id="SM00269">
    <property type="entry name" value="BowB"/>
    <property type="match status" value="2"/>
</dbReference>
<dbReference type="HOGENOM" id="CLU_059102_2_0_1"/>
<dbReference type="EnsemblPlants" id="OB01G11710.1">
    <property type="protein sequence ID" value="OB01G11710.1"/>
    <property type="gene ID" value="OB01G11710"/>
</dbReference>
<dbReference type="OMA" id="RRPWECC"/>
<dbReference type="InterPro" id="IPR035995">
    <property type="entry name" value="Bowman-Birk_prot_inh"/>
</dbReference>
<dbReference type="GO" id="GO:0005576">
    <property type="term" value="C:extracellular region"/>
    <property type="evidence" value="ECO:0007669"/>
    <property type="project" value="InterPro"/>
</dbReference>
<evidence type="ECO:0000256" key="7">
    <source>
        <dbReference type="SAM" id="SignalP"/>
    </source>
</evidence>
<reference evidence="9" key="1">
    <citation type="journal article" date="2013" name="Nat. Commun.">
        <title>Whole-genome sequencing of Oryza brachyantha reveals mechanisms underlying Oryza genome evolution.</title>
        <authorList>
            <person name="Chen J."/>
            <person name="Huang Q."/>
            <person name="Gao D."/>
            <person name="Wang J."/>
            <person name="Lang Y."/>
            <person name="Liu T."/>
            <person name="Li B."/>
            <person name="Bai Z."/>
            <person name="Luis Goicoechea J."/>
            <person name="Liang C."/>
            <person name="Chen C."/>
            <person name="Zhang W."/>
            <person name="Sun S."/>
            <person name="Liao Y."/>
            <person name="Zhang X."/>
            <person name="Yang L."/>
            <person name="Song C."/>
            <person name="Wang M."/>
            <person name="Shi J."/>
            <person name="Liu G."/>
            <person name="Liu J."/>
            <person name="Zhou H."/>
            <person name="Zhou W."/>
            <person name="Yu Q."/>
            <person name="An N."/>
            <person name="Chen Y."/>
            <person name="Cai Q."/>
            <person name="Wang B."/>
            <person name="Liu B."/>
            <person name="Min J."/>
            <person name="Huang Y."/>
            <person name="Wu H."/>
            <person name="Li Z."/>
            <person name="Zhang Y."/>
            <person name="Yin Y."/>
            <person name="Song W."/>
            <person name="Jiang J."/>
            <person name="Jackson S.A."/>
            <person name="Wing R.A."/>
            <person name="Wang J."/>
            <person name="Chen M."/>
        </authorList>
    </citation>
    <scope>NUCLEOTIDE SEQUENCE [LARGE SCALE GENOMIC DNA]</scope>
    <source>
        <strain evidence="9">cv. IRGC 101232</strain>
    </source>
</reference>
<dbReference type="KEGG" id="obr:102699903"/>
<proteinExistence type="inferred from homology"/>
<dbReference type="eggNOG" id="ENOG502R3JY">
    <property type="taxonomic scope" value="Eukaryota"/>
</dbReference>
<dbReference type="GO" id="GO:0004867">
    <property type="term" value="F:serine-type endopeptidase inhibitor activity"/>
    <property type="evidence" value="ECO:0007669"/>
    <property type="project" value="UniProtKB-KW"/>
</dbReference>
<dbReference type="AlphaFoldDB" id="J3KW15"/>
<name>J3KW15_ORYBR</name>
<reference evidence="9" key="2">
    <citation type="submission" date="2013-04" db="UniProtKB">
        <authorList>
            <consortium name="EnsemblPlants"/>
        </authorList>
    </citation>
    <scope>IDENTIFICATION</scope>
</reference>
<keyword evidence="10" id="KW-1185">Reference proteome</keyword>
<accession>J3KW15</accession>
<keyword evidence="7" id="KW-0732">Signal</keyword>
<keyword evidence="3 5" id="KW-0722">Serine protease inhibitor</keyword>
<dbReference type="CDD" id="cd00023">
    <property type="entry name" value="BBI"/>
    <property type="match status" value="1"/>
</dbReference>
<evidence type="ECO:0000256" key="3">
    <source>
        <dbReference type="ARBA" id="ARBA00022900"/>
    </source>
</evidence>
<evidence type="ECO:0000256" key="1">
    <source>
        <dbReference type="ARBA" id="ARBA00008506"/>
    </source>
</evidence>
<evidence type="ECO:0000256" key="5">
    <source>
        <dbReference type="RuleBase" id="RU003856"/>
    </source>
</evidence>
<dbReference type="Gramene" id="OB01G11710.1">
    <property type="protein sequence ID" value="OB01G11710.1"/>
    <property type="gene ID" value="OB01G11710"/>
</dbReference>
<feature type="domain" description="Bowman-Birk serine protease inhibitors family" evidence="8">
    <location>
        <begin position="62"/>
        <end position="121"/>
    </location>
</feature>
<evidence type="ECO:0000256" key="4">
    <source>
        <dbReference type="ARBA" id="ARBA00023157"/>
    </source>
</evidence>
<dbReference type="PANTHER" id="PTHR33479">
    <property type="entry name" value="BOWMAN-BIRK TYPE BRAN TRYPSIN INHIBITOR"/>
    <property type="match status" value="1"/>
</dbReference>
<comment type="similarity">
    <text evidence="1 5">Belongs to the Bowman-Birk serine protease inhibitor family.</text>
</comment>
<dbReference type="Pfam" id="PF00228">
    <property type="entry name" value="Bowman-Birk_leg"/>
    <property type="match status" value="2"/>
</dbReference>
<dbReference type="InterPro" id="IPR000877">
    <property type="entry name" value="Prot_inh_BBI"/>
</dbReference>
<dbReference type="PANTHER" id="PTHR33479:SF7">
    <property type="entry name" value="BOWMAN-BIRK SERINE PROTEASE INHIBITORS FAMILY DOMAIN-CONTAINING PROTEIN"/>
    <property type="match status" value="1"/>
</dbReference>
<evidence type="ECO:0000256" key="6">
    <source>
        <dbReference type="SAM" id="MobiDB-lite"/>
    </source>
</evidence>
<dbReference type="OrthoDB" id="757405at2759"/>
<dbReference type="SUPFAM" id="SSF57247">
    <property type="entry name" value="Bowman-Birk inhibitor, BBI"/>
    <property type="match status" value="2"/>
</dbReference>
<sequence>MVMKRCSLVALSLLGALLLAGISAAVAAEDDDDNILLPTDVLVVEGEGEESINDNGRRPWECCDNVERSPVRIQPPRFRCNDFVDRCAAACQQCDPVPSPIPRRRFVCRDWYVGSNPGPRCSRKHCSGEDDDELTGSSEAAPSPGKRRPWECCDTAVCTRSRPPTCSCTDTVAKCGSGCVQCKQVSSRPSRFRCLDSYHGSPGPKCH</sequence>
<feature type="region of interest" description="Disordered" evidence="6">
    <location>
        <begin position="119"/>
        <end position="148"/>
    </location>
</feature>
<evidence type="ECO:0000256" key="2">
    <source>
        <dbReference type="ARBA" id="ARBA00022690"/>
    </source>
</evidence>
<dbReference type="GeneID" id="102699903"/>
<protein>
    <recommendedName>
        <fullName evidence="8">Bowman-Birk serine protease inhibitors family domain-containing protein</fullName>
    </recommendedName>
</protein>
<evidence type="ECO:0000313" key="10">
    <source>
        <dbReference type="Proteomes" id="UP000006038"/>
    </source>
</evidence>
<dbReference type="RefSeq" id="XP_006643702.1">
    <property type="nucleotide sequence ID" value="XM_006643639.1"/>
</dbReference>
<organism evidence="9">
    <name type="scientific">Oryza brachyantha</name>
    <name type="common">malo sina</name>
    <dbReference type="NCBI Taxonomy" id="4533"/>
    <lineage>
        <taxon>Eukaryota</taxon>
        <taxon>Viridiplantae</taxon>
        <taxon>Streptophyta</taxon>
        <taxon>Embryophyta</taxon>
        <taxon>Tracheophyta</taxon>
        <taxon>Spermatophyta</taxon>
        <taxon>Magnoliopsida</taxon>
        <taxon>Liliopsida</taxon>
        <taxon>Poales</taxon>
        <taxon>Poaceae</taxon>
        <taxon>BOP clade</taxon>
        <taxon>Oryzoideae</taxon>
        <taxon>Oryzeae</taxon>
        <taxon>Oryzinae</taxon>
        <taxon>Oryza</taxon>
    </lineage>
</organism>
<feature type="domain" description="Bowman-Birk serine protease inhibitors family" evidence="8">
    <location>
        <begin position="152"/>
        <end position="206"/>
    </location>
</feature>
<evidence type="ECO:0000259" key="8">
    <source>
        <dbReference type="SMART" id="SM00269"/>
    </source>
</evidence>
<dbReference type="Proteomes" id="UP000006038">
    <property type="component" value="Chromosome 1"/>
</dbReference>
<keyword evidence="2 5" id="KW-0646">Protease inhibitor</keyword>
<evidence type="ECO:0000313" key="9">
    <source>
        <dbReference type="EnsemblPlants" id="OB01G11710.1"/>
    </source>
</evidence>
<keyword evidence="4" id="KW-1015">Disulfide bond</keyword>
<dbReference type="Gene3D" id="2.10.69.10">
    <property type="entry name" value="Cysteine Protease (Bromelain) Inhibitor, subunit H"/>
    <property type="match status" value="2"/>
</dbReference>
<feature type="chain" id="PRO_5003773134" description="Bowman-Birk serine protease inhibitors family domain-containing protein" evidence="7">
    <location>
        <begin position="29"/>
        <end position="207"/>
    </location>
</feature>